<dbReference type="AlphaFoldDB" id="A0A3S2ZAT8"/>
<dbReference type="OrthoDB" id="7477016at2"/>
<keyword evidence="2" id="KW-0808">Transferase</keyword>
<dbReference type="Pfam" id="PF13467">
    <property type="entry name" value="RHH_4"/>
    <property type="match status" value="1"/>
</dbReference>
<proteinExistence type="predicted"/>
<organism evidence="2 3">
    <name type="scientific">Hwanghaeella grinnelliae</name>
    <dbReference type="NCBI Taxonomy" id="2500179"/>
    <lineage>
        <taxon>Bacteria</taxon>
        <taxon>Pseudomonadati</taxon>
        <taxon>Pseudomonadota</taxon>
        <taxon>Alphaproteobacteria</taxon>
        <taxon>Rhodospirillales</taxon>
        <taxon>Rhodospirillaceae</taxon>
        <taxon>Hwanghaeella</taxon>
    </lineage>
</organism>
<dbReference type="EMBL" id="SADE01000001">
    <property type="protein sequence ID" value="RVU38330.1"/>
    <property type="molecule type" value="Genomic_DNA"/>
</dbReference>
<accession>A0A3S2ZAT8</accession>
<evidence type="ECO:0000259" key="1">
    <source>
        <dbReference type="Pfam" id="PF13467"/>
    </source>
</evidence>
<dbReference type="RefSeq" id="WP_127763702.1">
    <property type="nucleotide sequence ID" value="NZ_SADE01000001.1"/>
</dbReference>
<dbReference type="Proteomes" id="UP000287447">
    <property type="component" value="Unassembled WGS sequence"/>
</dbReference>
<sequence length="91" mass="9994">MHGIVHEFAPVEDTVSTDTSVDPSEIKKRSVVIAGHRTSVSLENIFWERLRDLAANRSLSVNQLVSEIDSKRTGNLSSAIRTYVLTASLVA</sequence>
<dbReference type="InterPro" id="IPR038268">
    <property type="entry name" value="RHH_sf"/>
</dbReference>
<reference evidence="3" key="1">
    <citation type="submission" date="2019-01" db="EMBL/GenBank/DDBJ databases">
        <title>Gri0909 isolated from a small marine red alga.</title>
        <authorList>
            <person name="Kim J."/>
            <person name="Jeong S.E."/>
            <person name="Jeon C.O."/>
        </authorList>
    </citation>
    <scope>NUCLEOTIDE SEQUENCE [LARGE SCALE GENOMIC DNA]</scope>
    <source>
        <strain evidence="3">Gri0909</strain>
    </source>
</reference>
<feature type="domain" description="Ribbon-helix-helix" evidence="1">
    <location>
        <begin position="27"/>
        <end position="86"/>
    </location>
</feature>
<gene>
    <name evidence="2" type="ORF">EOI86_03295</name>
</gene>
<name>A0A3S2ZAT8_9PROT</name>
<dbReference type="InterPro" id="IPR027373">
    <property type="entry name" value="RHH_dom"/>
</dbReference>
<evidence type="ECO:0000313" key="3">
    <source>
        <dbReference type="Proteomes" id="UP000287447"/>
    </source>
</evidence>
<comment type="caution">
    <text evidence="2">The sequence shown here is derived from an EMBL/GenBank/DDBJ whole genome shotgun (WGS) entry which is preliminary data.</text>
</comment>
<dbReference type="GO" id="GO:0016740">
    <property type="term" value="F:transferase activity"/>
    <property type="evidence" value="ECO:0007669"/>
    <property type="project" value="UniProtKB-KW"/>
</dbReference>
<dbReference type="Gene3D" id="1.10.3990.20">
    <property type="entry name" value="protein bp1543"/>
    <property type="match status" value="1"/>
</dbReference>
<protein>
    <submittedName>
        <fullName evidence="2">Aryl-sulfate sulfotransferase</fullName>
    </submittedName>
</protein>
<keyword evidence="3" id="KW-1185">Reference proteome</keyword>
<evidence type="ECO:0000313" key="2">
    <source>
        <dbReference type="EMBL" id="RVU38330.1"/>
    </source>
</evidence>